<proteinExistence type="predicted"/>
<evidence type="ECO:0000256" key="3">
    <source>
        <dbReference type="ARBA" id="ARBA00022801"/>
    </source>
</evidence>
<dbReference type="OrthoDB" id="2392202at2759"/>
<dbReference type="GO" id="GO:0005654">
    <property type="term" value="C:nucleoplasm"/>
    <property type="evidence" value="ECO:0007669"/>
    <property type="project" value="TreeGrafter"/>
</dbReference>
<dbReference type="InterPro" id="IPR000999">
    <property type="entry name" value="RNase_III_dom"/>
</dbReference>
<dbReference type="PROSITE" id="PS50142">
    <property type="entry name" value="RNASE_3_2"/>
    <property type="match status" value="1"/>
</dbReference>
<evidence type="ECO:0000313" key="9">
    <source>
        <dbReference type="EMBL" id="TVY21419.1"/>
    </source>
</evidence>
<dbReference type="Gene3D" id="1.10.1520.10">
    <property type="entry name" value="Ribonuclease III domain"/>
    <property type="match status" value="1"/>
</dbReference>
<dbReference type="PANTHER" id="PTHR11207">
    <property type="entry name" value="RIBONUCLEASE III"/>
    <property type="match status" value="1"/>
</dbReference>
<dbReference type="PROSITE" id="PS00517">
    <property type="entry name" value="RNASE_3_1"/>
    <property type="match status" value="1"/>
</dbReference>
<evidence type="ECO:0000256" key="5">
    <source>
        <dbReference type="PROSITE-ProRule" id="PRU00266"/>
    </source>
</evidence>
<evidence type="ECO:0000259" key="8">
    <source>
        <dbReference type="PROSITE" id="PS50142"/>
    </source>
</evidence>
<dbReference type="GO" id="GO:0006369">
    <property type="term" value="P:termination of RNA polymerase II transcription"/>
    <property type="evidence" value="ECO:0007669"/>
    <property type="project" value="TreeGrafter"/>
</dbReference>
<dbReference type="Pfam" id="PF00035">
    <property type="entry name" value="dsrm"/>
    <property type="match status" value="1"/>
</dbReference>
<evidence type="ECO:0000313" key="10">
    <source>
        <dbReference type="Proteomes" id="UP000469559"/>
    </source>
</evidence>
<dbReference type="Proteomes" id="UP000469559">
    <property type="component" value="Unassembled WGS sequence"/>
</dbReference>
<organism evidence="9 10">
    <name type="scientific">Lachnellula arida</name>
    <dbReference type="NCBI Taxonomy" id="1316785"/>
    <lineage>
        <taxon>Eukaryota</taxon>
        <taxon>Fungi</taxon>
        <taxon>Dikarya</taxon>
        <taxon>Ascomycota</taxon>
        <taxon>Pezizomycotina</taxon>
        <taxon>Leotiomycetes</taxon>
        <taxon>Helotiales</taxon>
        <taxon>Lachnaceae</taxon>
        <taxon>Lachnellula</taxon>
    </lineage>
</organism>
<dbReference type="Pfam" id="PF00636">
    <property type="entry name" value="Ribonuclease_3"/>
    <property type="match status" value="1"/>
</dbReference>
<feature type="compositionally biased region" description="Basic and acidic residues" evidence="6">
    <location>
        <begin position="431"/>
        <end position="443"/>
    </location>
</feature>
<dbReference type="SUPFAM" id="SSF69065">
    <property type="entry name" value="RNase III domain-like"/>
    <property type="match status" value="1"/>
</dbReference>
<dbReference type="GO" id="GO:0034475">
    <property type="term" value="P:U4 snRNA 3'-end processing"/>
    <property type="evidence" value="ECO:0007669"/>
    <property type="project" value="TreeGrafter"/>
</dbReference>
<dbReference type="SUPFAM" id="SSF54768">
    <property type="entry name" value="dsRNA-binding domain-like"/>
    <property type="match status" value="1"/>
</dbReference>
<dbReference type="PANTHER" id="PTHR11207:SF0">
    <property type="entry name" value="RIBONUCLEASE 3"/>
    <property type="match status" value="1"/>
</dbReference>
<keyword evidence="3" id="KW-0378">Hydrolase</keyword>
<evidence type="ECO:0000259" key="7">
    <source>
        <dbReference type="PROSITE" id="PS50137"/>
    </source>
</evidence>
<evidence type="ECO:0000256" key="1">
    <source>
        <dbReference type="ARBA" id="ARBA00022722"/>
    </source>
</evidence>
<feature type="domain" description="DRBM" evidence="7">
    <location>
        <begin position="344"/>
        <end position="420"/>
    </location>
</feature>
<feature type="compositionally biased region" description="Basic and acidic residues" evidence="6">
    <location>
        <begin position="59"/>
        <end position="74"/>
    </location>
</feature>
<sequence>MSAAFRPYHTTAHGPKFSQLKKYISRDFDNPVSFFSALLKNARSSILESHADTTILDHAGQKHPLDVGHLEEGGKKHKKHKKHHSDDSQPEPSQNITNLLRALDAALDGDGTLGLIGDEALNRCLDLRTILRAPKSPPKQQDGPNIPKTLTPASITPWIHSELPSDLPPLPAVLDKTLEEAAFTHTNTGAGKITDITYERLEWVGDSYMELVAALLIGQTFPHHTPGKLSQLRERCVKNLTLSEYATAYGFDKRAKLGPNFRPPAKDMIKIMGDMFEAYVAAIVLSDPENGLPRAAEWLKGLWGRTLAKEILEEEMKGIEVQNPMWKLVGEARDMIAQQKAPVPAKDQLQKALGARGVKLEYKDMGPPGKDRTNNLPLFTVGVYLTGWKERDKLIGRGSANGKKEAGMKAAEQALKNKKMMAIYMERKKMQEEQNRLDKEAVEQAKALSRT</sequence>
<dbReference type="SMART" id="SM00535">
    <property type="entry name" value="RIBOc"/>
    <property type="match status" value="1"/>
</dbReference>
<feature type="region of interest" description="Disordered" evidence="6">
    <location>
        <begin position="57"/>
        <end position="94"/>
    </location>
</feature>
<comment type="caution">
    <text evidence="9">The sequence shown here is derived from an EMBL/GenBank/DDBJ whole genome shotgun (WGS) entry which is preliminary data.</text>
</comment>
<dbReference type="GO" id="GO:0003723">
    <property type="term" value="F:RNA binding"/>
    <property type="evidence" value="ECO:0007669"/>
    <property type="project" value="UniProtKB-UniRule"/>
</dbReference>
<feature type="domain" description="RNase III" evidence="8">
    <location>
        <begin position="175"/>
        <end position="288"/>
    </location>
</feature>
<accession>A0A8T9BSV6</accession>
<dbReference type="AlphaFoldDB" id="A0A8T9BSV6"/>
<evidence type="ECO:0000256" key="4">
    <source>
        <dbReference type="ARBA" id="ARBA00022884"/>
    </source>
</evidence>
<dbReference type="PROSITE" id="PS50137">
    <property type="entry name" value="DS_RBD"/>
    <property type="match status" value="1"/>
</dbReference>
<evidence type="ECO:0000256" key="2">
    <source>
        <dbReference type="ARBA" id="ARBA00022759"/>
    </source>
</evidence>
<keyword evidence="1" id="KW-0540">Nuclease</keyword>
<dbReference type="GO" id="GO:0004525">
    <property type="term" value="F:ribonuclease III activity"/>
    <property type="evidence" value="ECO:0007669"/>
    <property type="project" value="InterPro"/>
</dbReference>
<dbReference type="CDD" id="cd00593">
    <property type="entry name" value="RIBOc"/>
    <property type="match status" value="1"/>
</dbReference>
<name>A0A8T9BSV6_9HELO</name>
<dbReference type="GO" id="GO:0006364">
    <property type="term" value="P:rRNA processing"/>
    <property type="evidence" value="ECO:0007669"/>
    <property type="project" value="TreeGrafter"/>
</dbReference>
<evidence type="ECO:0000256" key="6">
    <source>
        <dbReference type="SAM" id="MobiDB-lite"/>
    </source>
</evidence>
<dbReference type="SMART" id="SM00358">
    <property type="entry name" value="DSRM"/>
    <property type="match status" value="1"/>
</dbReference>
<dbReference type="EMBL" id="QGMF01000016">
    <property type="protein sequence ID" value="TVY21419.1"/>
    <property type="molecule type" value="Genomic_DNA"/>
</dbReference>
<protein>
    <submittedName>
        <fullName evidence="9">Ribonuclease 3</fullName>
    </submittedName>
</protein>
<reference evidence="9 10" key="1">
    <citation type="submission" date="2018-05" db="EMBL/GenBank/DDBJ databases">
        <title>Whole genome sequencing for identification of molecular markers to develop diagnostic detection tools for the regulated plant pathogen Lachnellula willkommii.</title>
        <authorList>
            <person name="Giroux E."/>
            <person name="Bilodeau G."/>
        </authorList>
    </citation>
    <scope>NUCLEOTIDE SEQUENCE [LARGE SCALE GENOMIC DNA]</scope>
    <source>
        <strain evidence="9 10">CBS 203.66</strain>
    </source>
</reference>
<dbReference type="Gene3D" id="3.30.160.20">
    <property type="match status" value="1"/>
</dbReference>
<feature type="region of interest" description="Disordered" evidence="6">
    <location>
        <begin position="431"/>
        <end position="451"/>
    </location>
</feature>
<keyword evidence="10" id="KW-1185">Reference proteome</keyword>
<dbReference type="InterPro" id="IPR036389">
    <property type="entry name" value="RNase_III_sf"/>
</dbReference>
<dbReference type="InterPro" id="IPR014720">
    <property type="entry name" value="dsRBD_dom"/>
</dbReference>
<gene>
    <name evidence="9" type="primary">RNT1</name>
    <name evidence="9" type="ORF">LARI1_G000658</name>
</gene>
<keyword evidence="4 5" id="KW-0694">RNA-binding</keyword>
<keyword evidence="2" id="KW-0255">Endonuclease</keyword>